<evidence type="ECO:0000313" key="8">
    <source>
        <dbReference type="EMBL" id="RCV28713.1"/>
    </source>
</evidence>
<keyword evidence="2 5" id="KW-0547">Nucleotide-binding</keyword>
<dbReference type="PROSITE" id="PS00107">
    <property type="entry name" value="PROTEIN_KINASE_ATP"/>
    <property type="match status" value="1"/>
</dbReference>
<evidence type="ECO:0000259" key="7">
    <source>
        <dbReference type="PROSITE" id="PS50011"/>
    </source>
</evidence>
<reference evidence="8" key="1">
    <citation type="journal article" date="2012" name="Nat. Biotechnol.">
        <title>Reference genome sequence of the model plant Setaria.</title>
        <authorList>
            <person name="Bennetzen J.L."/>
            <person name="Schmutz J."/>
            <person name="Wang H."/>
            <person name="Percifield R."/>
            <person name="Hawkins J."/>
            <person name="Pontaroli A.C."/>
            <person name="Estep M."/>
            <person name="Feng L."/>
            <person name="Vaughn J.N."/>
            <person name="Grimwood J."/>
            <person name="Jenkins J."/>
            <person name="Barry K."/>
            <person name="Lindquist E."/>
            <person name="Hellsten U."/>
            <person name="Deshpande S."/>
            <person name="Wang X."/>
            <person name="Wu X."/>
            <person name="Mitros T."/>
            <person name="Triplett J."/>
            <person name="Yang X."/>
            <person name="Ye C.Y."/>
            <person name="Mauro-Herrera M."/>
            <person name="Wang L."/>
            <person name="Li P."/>
            <person name="Sharma M."/>
            <person name="Sharma R."/>
            <person name="Ronald P.C."/>
            <person name="Panaud O."/>
            <person name="Kellogg E.A."/>
            <person name="Brutnell T.P."/>
            <person name="Doust A.N."/>
            <person name="Tuskan G.A."/>
            <person name="Rokhsar D."/>
            <person name="Devos K.M."/>
        </authorList>
    </citation>
    <scope>NUCLEOTIDE SEQUENCE [LARGE SCALE GENOMIC DNA]</scope>
    <source>
        <strain evidence="8">Yugu1</strain>
    </source>
</reference>
<organism evidence="8">
    <name type="scientific">Setaria italica</name>
    <name type="common">Foxtail millet</name>
    <name type="synonym">Panicum italicum</name>
    <dbReference type="NCBI Taxonomy" id="4555"/>
    <lineage>
        <taxon>Eukaryota</taxon>
        <taxon>Viridiplantae</taxon>
        <taxon>Streptophyta</taxon>
        <taxon>Embryophyta</taxon>
        <taxon>Tracheophyta</taxon>
        <taxon>Spermatophyta</taxon>
        <taxon>Magnoliopsida</taxon>
        <taxon>Liliopsida</taxon>
        <taxon>Poales</taxon>
        <taxon>Poaceae</taxon>
        <taxon>PACMAD clade</taxon>
        <taxon>Panicoideae</taxon>
        <taxon>Panicodae</taxon>
        <taxon>Paniceae</taxon>
        <taxon>Cenchrinae</taxon>
        <taxon>Setaria</taxon>
    </lineage>
</organism>
<feature type="binding site" evidence="5">
    <location>
        <position position="61"/>
    </location>
    <ligand>
        <name>ATP</name>
        <dbReference type="ChEBI" id="CHEBI:30616"/>
    </ligand>
</feature>
<dbReference type="InterPro" id="IPR017441">
    <property type="entry name" value="Protein_kinase_ATP_BS"/>
</dbReference>
<dbReference type="PANTHER" id="PTHR46146:SF4">
    <property type="entry name" value="SERINE_THREONINE-PROTEIN KINASE-LIKE PROTEIN CCR4"/>
    <property type="match status" value="1"/>
</dbReference>
<keyword evidence="3" id="KW-0418">Kinase</keyword>
<dbReference type="GO" id="GO:0004674">
    <property type="term" value="F:protein serine/threonine kinase activity"/>
    <property type="evidence" value="ECO:0007669"/>
    <property type="project" value="UniProtKB-KW"/>
</dbReference>
<dbReference type="InterPro" id="IPR008271">
    <property type="entry name" value="Ser/Thr_kinase_AS"/>
</dbReference>
<feature type="domain" description="Protein kinase" evidence="7">
    <location>
        <begin position="1"/>
        <end position="322"/>
    </location>
</feature>
<dbReference type="GO" id="GO:0005524">
    <property type="term" value="F:ATP binding"/>
    <property type="evidence" value="ECO:0007669"/>
    <property type="project" value="UniProtKB-UniRule"/>
</dbReference>
<evidence type="ECO:0000256" key="5">
    <source>
        <dbReference type="PROSITE-ProRule" id="PRU10141"/>
    </source>
</evidence>
<dbReference type="PANTHER" id="PTHR46146">
    <property type="entry name" value="SERINE/THREONINE-PROTEIN KINASE-LIKE PROTEIN CCR4"/>
    <property type="match status" value="1"/>
</dbReference>
<evidence type="ECO:0000256" key="3">
    <source>
        <dbReference type="ARBA" id="ARBA00022777"/>
    </source>
</evidence>
<keyword evidence="6" id="KW-0723">Serine/threonine-protein kinase</keyword>
<evidence type="ECO:0000256" key="2">
    <source>
        <dbReference type="ARBA" id="ARBA00022741"/>
    </source>
</evidence>
<keyword evidence="1" id="KW-0808">Transferase</keyword>
<dbReference type="Pfam" id="PF00069">
    <property type="entry name" value="Pkinase"/>
    <property type="match status" value="1"/>
</dbReference>
<protein>
    <recommendedName>
        <fullName evidence="7">Protein kinase domain-containing protein</fullName>
    </recommendedName>
</protein>
<dbReference type="InterPro" id="IPR000719">
    <property type="entry name" value="Prot_kinase_dom"/>
</dbReference>
<evidence type="ECO:0000256" key="1">
    <source>
        <dbReference type="ARBA" id="ARBA00022679"/>
    </source>
</evidence>
<dbReference type="SMART" id="SM00220">
    <property type="entry name" value="S_TKc"/>
    <property type="match status" value="1"/>
</dbReference>
<dbReference type="OrthoDB" id="4062651at2759"/>
<dbReference type="AlphaFoldDB" id="A0A368REZ8"/>
<dbReference type="PROSITE" id="PS50011">
    <property type="entry name" value="PROTEIN_KINASE_DOM"/>
    <property type="match status" value="1"/>
</dbReference>
<dbReference type="Gene3D" id="3.30.200.20">
    <property type="entry name" value="Phosphorylase Kinase, domain 1"/>
    <property type="match status" value="1"/>
</dbReference>
<name>A0A368REZ8_SETIT</name>
<keyword evidence="4 5" id="KW-0067">ATP-binding</keyword>
<evidence type="ECO:0000256" key="4">
    <source>
        <dbReference type="ARBA" id="ARBA00022840"/>
    </source>
</evidence>
<gene>
    <name evidence="8" type="ORF">SETIT_5G424800v2</name>
</gene>
<dbReference type="SUPFAM" id="SSF56112">
    <property type="entry name" value="Protein kinase-like (PK-like)"/>
    <property type="match status" value="1"/>
</dbReference>
<dbReference type="Gene3D" id="1.10.510.10">
    <property type="entry name" value="Transferase(Phosphotransferase) domain 1"/>
    <property type="match status" value="1"/>
</dbReference>
<comment type="similarity">
    <text evidence="6">Belongs to the protein kinase superfamily.</text>
</comment>
<sequence length="322" mass="34487">MVVVEVAAMVAAPPHSAAEKFTLRNLSRLTGDFAEEKKIGSGSFGSVYSAKLLDGREFAIKRAERGTGGGFCEEHGERILVFKFMPHDALQDHLHGGATNGSLLFASWEARLRVALDAARDVEYLHCYAVPAIIHRDVKPSNILLDDDWTVKVSDFGLSLASGGAVAVAVASSSVTAGTIGYIDPEYYPSGATCGLVRPLHGGVGSHAAGLRRRAADGHGEQLLCCTSQCGGGRGSTRSCGVVLDRALFCPFRPVAARLGLVDDAQRLFSATDALDGGLVTWNTMVSPRVQSGHFDEVVEVLYDMTWNTMICIQSYLKKFHI</sequence>
<reference evidence="8" key="2">
    <citation type="submission" date="2015-07" db="EMBL/GenBank/DDBJ databases">
        <authorList>
            <person name="Noorani M."/>
        </authorList>
    </citation>
    <scope>NUCLEOTIDE SEQUENCE</scope>
    <source>
        <strain evidence="8">Yugu1</strain>
    </source>
</reference>
<dbReference type="PROSITE" id="PS00108">
    <property type="entry name" value="PROTEIN_KINASE_ST"/>
    <property type="match status" value="1"/>
</dbReference>
<dbReference type="InterPro" id="IPR011009">
    <property type="entry name" value="Kinase-like_dom_sf"/>
</dbReference>
<evidence type="ECO:0000256" key="6">
    <source>
        <dbReference type="RuleBase" id="RU000304"/>
    </source>
</evidence>
<proteinExistence type="inferred from homology"/>
<accession>A0A368REZ8</accession>
<dbReference type="EMBL" id="CM003532">
    <property type="protein sequence ID" value="RCV28713.1"/>
    <property type="molecule type" value="Genomic_DNA"/>
</dbReference>